<comment type="similarity">
    <text evidence="1">Belongs to the acyl coenzyme A hydrolase family.</text>
</comment>
<evidence type="ECO:0000256" key="1">
    <source>
        <dbReference type="ARBA" id="ARBA00010458"/>
    </source>
</evidence>
<dbReference type="GO" id="GO:0005829">
    <property type="term" value="C:cytosol"/>
    <property type="evidence" value="ECO:0007669"/>
    <property type="project" value="TreeGrafter"/>
</dbReference>
<dbReference type="EMBL" id="FQUM01000002">
    <property type="protein sequence ID" value="SHE75025.1"/>
    <property type="molecule type" value="Genomic_DNA"/>
</dbReference>
<dbReference type="PROSITE" id="PS51770">
    <property type="entry name" value="HOTDOG_ACOT"/>
    <property type="match status" value="1"/>
</dbReference>
<keyword evidence="6" id="KW-1185">Reference proteome</keyword>
<dbReference type="PANTHER" id="PTHR11049:SF31">
    <property type="entry name" value="HOTDOG ACOT-TYPE DOMAIN-CONTAINING PROTEIN"/>
    <property type="match status" value="1"/>
</dbReference>
<evidence type="ECO:0000259" key="4">
    <source>
        <dbReference type="PROSITE" id="PS51770"/>
    </source>
</evidence>
<dbReference type="InterPro" id="IPR006683">
    <property type="entry name" value="Thioestr_dom"/>
</dbReference>
<sequence length="119" mass="13431">MENYKLVLPGDLNQNGYLYGGHLLKWIDEYAWIAATLEYPGSSFVTVGLDKVTFKRSVRKGAILKFVIEKSLEGNTSVQYFVNVYCQSKCHADMDIIFSTHITFVNLDENGAKKSLNSI</sequence>
<dbReference type="PANTHER" id="PTHR11049">
    <property type="entry name" value="ACYL COENZYME A THIOESTER HYDROLASE"/>
    <property type="match status" value="1"/>
</dbReference>
<dbReference type="Pfam" id="PF03061">
    <property type="entry name" value="4HBT"/>
    <property type="match status" value="1"/>
</dbReference>
<dbReference type="InterPro" id="IPR029069">
    <property type="entry name" value="HotDog_dom_sf"/>
</dbReference>
<accession>A0A1M4W1I5</accession>
<dbReference type="Proteomes" id="UP000184164">
    <property type="component" value="Unassembled WGS sequence"/>
</dbReference>
<dbReference type="GO" id="GO:0006637">
    <property type="term" value="P:acyl-CoA metabolic process"/>
    <property type="evidence" value="ECO:0007669"/>
    <property type="project" value="TreeGrafter"/>
</dbReference>
<evidence type="ECO:0000313" key="5">
    <source>
        <dbReference type="EMBL" id="SHE75025.1"/>
    </source>
</evidence>
<evidence type="ECO:0000256" key="3">
    <source>
        <dbReference type="PROSITE-ProRule" id="PRU01106"/>
    </source>
</evidence>
<protein>
    <submittedName>
        <fullName evidence="5">Thioesterase superfamily protein</fullName>
    </submittedName>
</protein>
<dbReference type="GO" id="GO:0009062">
    <property type="term" value="P:fatty acid catabolic process"/>
    <property type="evidence" value="ECO:0007669"/>
    <property type="project" value="TreeGrafter"/>
</dbReference>
<dbReference type="OrthoDB" id="9791628at2"/>
<dbReference type="InterPro" id="IPR033120">
    <property type="entry name" value="HOTDOG_ACOT"/>
</dbReference>
<evidence type="ECO:0000313" key="6">
    <source>
        <dbReference type="Proteomes" id="UP000184164"/>
    </source>
</evidence>
<feature type="domain" description="HotDog ACOT-type" evidence="4">
    <location>
        <begin position="1"/>
        <end position="110"/>
    </location>
</feature>
<reference evidence="5 6" key="1">
    <citation type="submission" date="2016-11" db="EMBL/GenBank/DDBJ databases">
        <authorList>
            <person name="Jaros S."/>
            <person name="Januszkiewicz K."/>
            <person name="Wedrychowicz H."/>
        </authorList>
    </citation>
    <scope>NUCLEOTIDE SEQUENCE [LARGE SCALE GENOMIC DNA]</scope>
    <source>
        <strain evidence="5 6">DSM 26910</strain>
    </source>
</reference>
<dbReference type="CDD" id="cd03442">
    <property type="entry name" value="BFIT_BACH"/>
    <property type="match status" value="1"/>
</dbReference>
<dbReference type="GO" id="GO:0052816">
    <property type="term" value="F:long-chain fatty acyl-CoA hydrolase activity"/>
    <property type="evidence" value="ECO:0007669"/>
    <property type="project" value="TreeGrafter"/>
</dbReference>
<dbReference type="InterPro" id="IPR040170">
    <property type="entry name" value="Cytosol_ACT"/>
</dbReference>
<organism evidence="5 6">
    <name type="scientific">Mariniphaga anaerophila</name>
    <dbReference type="NCBI Taxonomy" id="1484053"/>
    <lineage>
        <taxon>Bacteria</taxon>
        <taxon>Pseudomonadati</taxon>
        <taxon>Bacteroidota</taxon>
        <taxon>Bacteroidia</taxon>
        <taxon>Marinilabiliales</taxon>
        <taxon>Prolixibacteraceae</taxon>
        <taxon>Mariniphaga</taxon>
    </lineage>
</organism>
<dbReference type="RefSeq" id="WP_072999379.1">
    <property type="nucleotide sequence ID" value="NZ_FQUM01000002.1"/>
</dbReference>
<keyword evidence="2 3" id="KW-0378">Hydrolase</keyword>
<dbReference type="Gene3D" id="3.10.129.10">
    <property type="entry name" value="Hotdog Thioesterase"/>
    <property type="match status" value="1"/>
</dbReference>
<name>A0A1M4W1I5_9BACT</name>
<dbReference type="SUPFAM" id="SSF54637">
    <property type="entry name" value="Thioesterase/thiol ester dehydrase-isomerase"/>
    <property type="match status" value="1"/>
</dbReference>
<gene>
    <name evidence="5" type="ORF">SAMN05444274_102282</name>
</gene>
<dbReference type="AlphaFoldDB" id="A0A1M4W1I5"/>
<dbReference type="STRING" id="1484053.SAMN05444274_102282"/>
<evidence type="ECO:0000256" key="2">
    <source>
        <dbReference type="ARBA" id="ARBA00022801"/>
    </source>
</evidence>
<proteinExistence type="inferred from homology"/>